<proteinExistence type="predicted"/>
<dbReference type="SMART" id="SM00369">
    <property type="entry name" value="LRR_TYP"/>
    <property type="match status" value="3"/>
</dbReference>
<dbReference type="PROSITE" id="PS51424">
    <property type="entry name" value="ROC"/>
    <property type="match status" value="1"/>
</dbReference>
<evidence type="ECO:0000256" key="7">
    <source>
        <dbReference type="ARBA" id="ARBA00022777"/>
    </source>
</evidence>
<dbReference type="InterPro" id="IPR011009">
    <property type="entry name" value="Kinase-like_dom_sf"/>
</dbReference>
<dbReference type="PROSITE" id="PS00108">
    <property type="entry name" value="PROTEIN_KINASE_ST"/>
    <property type="match status" value="1"/>
</dbReference>
<dbReference type="InterPro" id="IPR008271">
    <property type="entry name" value="Ser/Thr_kinase_AS"/>
</dbReference>
<dbReference type="PROSITE" id="PS00107">
    <property type="entry name" value="PROTEIN_KINASE_ATP"/>
    <property type="match status" value="1"/>
</dbReference>
<feature type="compositionally biased region" description="Polar residues" evidence="12">
    <location>
        <begin position="724"/>
        <end position="735"/>
    </location>
</feature>
<dbReference type="SUPFAM" id="SSF52058">
    <property type="entry name" value="L domain-like"/>
    <property type="match status" value="1"/>
</dbReference>
<feature type="compositionally biased region" description="Basic and acidic residues" evidence="12">
    <location>
        <begin position="872"/>
        <end position="885"/>
    </location>
</feature>
<keyword evidence="14" id="KW-1185">Reference proteome</keyword>
<evidence type="ECO:0000256" key="8">
    <source>
        <dbReference type="ARBA" id="ARBA00022840"/>
    </source>
</evidence>
<dbReference type="InterPro" id="IPR000719">
    <property type="entry name" value="Prot_kinase_dom"/>
</dbReference>
<feature type="compositionally biased region" description="Polar residues" evidence="12">
    <location>
        <begin position="654"/>
        <end position="665"/>
    </location>
</feature>
<feature type="region of interest" description="Disordered" evidence="12">
    <location>
        <begin position="1140"/>
        <end position="1168"/>
    </location>
</feature>
<dbReference type="GO" id="GO:0004674">
    <property type="term" value="F:protein serine/threonine kinase activity"/>
    <property type="evidence" value="ECO:0007669"/>
    <property type="project" value="UniProtKB-KW"/>
</dbReference>
<dbReference type="GO" id="GO:0009966">
    <property type="term" value="P:regulation of signal transduction"/>
    <property type="evidence" value="ECO:0007669"/>
    <property type="project" value="UniProtKB-ARBA"/>
</dbReference>
<dbReference type="InterPro" id="IPR020859">
    <property type="entry name" value="ROC"/>
</dbReference>
<evidence type="ECO:0000256" key="1">
    <source>
        <dbReference type="ARBA" id="ARBA00012513"/>
    </source>
</evidence>
<dbReference type="Gene3D" id="3.30.200.20">
    <property type="entry name" value="Phosphorylase Kinase, domain 1"/>
    <property type="match status" value="1"/>
</dbReference>
<dbReference type="Pfam" id="PF08477">
    <property type="entry name" value="Roc"/>
    <property type="match status" value="1"/>
</dbReference>
<dbReference type="Proteomes" id="UP001152795">
    <property type="component" value="Unassembled WGS sequence"/>
</dbReference>
<comment type="catalytic activity">
    <reaction evidence="11">
        <text>L-seryl-[protein] + ATP = O-phospho-L-seryl-[protein] + ADP + H(+)</text>
        <dbReference type="Rhea" id="RHEA:17989"/>
        <dbReference type="Rhea" id="RHEA-COMP:9863"/>
        <dbReference type="Rhea" id="RHEA-COMP:11604"/>
        <dbReference type="ChEBI" id="CHEBI:15378"/>
        <dbReference type="ChEBI" id="CHEBI:29999"/>
        <dbReference type="ChEBI" id="CHEBI:30616"/>
        <dbReference type="ChEBI" id="CHEBI:83421"/>
        <dbReference type="ChEBI" id="CHEBI:456216"/>
        <dbReference type="EC" id="2.7.11.1"/>
    </reaction>
</comment>
<evidence type="ECO:0000256" key="2">
    <source>
        <dbReference type="ARBA" id="ARBA00022527"/>
    </source>
</evidence>
<keyword evidence="3" id="KW-0433">Leucine-rich repeat</keyword>
<dbReference type="InterPro" id="IPR017441">
    <property type="entry name" value="Protein_kinase_ATP_BS"/>
</dbReference>
<keyword evidence="6" id="KW-0547">Nucleotide-binding</keyword>
<dbReference type="InterPro" id="IPR053215">
    <property type="entry name" value="TKL_Ser/Thr_kinase"/>
</dbReference>
<feature type="compositionally biased region" description="Polar residues" evidence="12">
    <location>
        <begin position="2169"/>
        <end position="2179"/>
    </location>
</feature>
<feature type="compositionally biased region" description="Basic and acidic residues" evidence="12">
    <location>
        <begin position="831"/>
        <end position="847"/>
    </location>
</feature>
<keyword evidence="5" id="KW-0677">Repeat</keyword>
<dbReference type="Gene3D" id="3.40.50.300">
    <property type="entry name" value="P-loop containing nucleotide triphosphate hydrolases"/>
    <property type="match status" value="1"/>
</dbReference>
<evidence type="ECO:0000256" key="5">
    <source>
        <dbReference type="ARBA" id="ARBA00022737"/>
    </source>
</evidence>
<dbReference type="Pfam" id="PF23748">
    <property type="entry name" value="Beta-prop_LRRK2"/>
    <property type="match status" value="1"/>
</dbReference>
<dbReference type="InterPro" id="IPR011047">
    <property type="entry name" value="Quinoprotein_ADH-like_sf"/>
</dbReference>
<dbReference type="EMBL" id="CACRXK020000183">
    <property type="protein sequence ID" value="CAB3979284.1"/>
    <property type="molecule type" value="Genomic_DNA"/>
</dbReference>
<feature type="compositionally biased region" description="Polar residues" evidence="12">
    <location>
        <begin position="887"/>
        <end position="901"/>
    </location>
</feature>
<dbReference type="PANTHER" id="PTHR45756:SF1">
    <property type="entry name" value="PROTEIN KINASE DOMAIN CONTAINING PROTEIN"/>
    <property type="match status" value="1"/>
</dbReference>
<accession>A0A7D9H9T0</accession>
<keyword evidence="9" id="KW-0342">GTP-binding</keyword>
<dbReference type="InterPro" id="IPR027417">
    <property type="entry name" value="P-loop_NTPase"/>
</dbReference>
<dbReference type="InterPro" id="IPR032675">
    <property type="entry name" value="LRR_dom_sf"/>
</dbReference>
<evidence type="ECO:0000256" key="6">
    <source>
        <dbReference type="ARBA" id="ARBA00022741"/>
    </source>
</evidence>
<dbReference type="PROSITE" id="PS51450">
    <property type="entry name" value="LRR"/>
    <property type="match status" value="2"/>
</dbReference>
<protein>
    <recommendedName>
        <fullName evidence="1">non-specific serine/threonine protein kinase</fullName>
        <ecNumber evidence="1">2.7.11.1</ecNumber>
    </recommendedName>
</protein>
<evidence type="ECO:0000256" key="11">
    <source>
        <dbReference type="ARBA" id="ARBA00048679"/>
    </source>
</evidence>
<gene>
    <name evidence="13" type="ORF">PACLA_8A079702</name>
</gene>
<dbReference type="SUPFAM" id="SSF50998">
    <property type="entry name" value="Quinoprotein alcohol dehydrogenase-like"/>
    <property type="match status" value="1"/>
</dbReference>
<dbReference type="InterPro" id="IPR015943">
    <property type="entry name" value="WD40/YVTN_repeat-like_dom_sf"/>
</dbReference>
<feature type="compositionally biased region" description="Polar residues" evidence="12">
    <location>
        <begin position="1272"/>
        <end position="1283"/>
    </location>
</feature>
<dbReference type="InterPro" id="IPR001611">
    <property type="entry name" value="Leu-rich_rpt"/>
</dbReference>
<feature type="region of interest" description="Disordered" evidence="12">
    <location>
        <begin position="1047"/>
        <end position="1110"/>
    </location>
</feature>
<feature type="compositionally biased region" description="Basic and acidic residues" evidence="12">
    <location>
        <begin position="790"/>
        <end position="802"/>
    </location>
</feature>
<feature type="compositionally biased region" description="Polar residues" evidence="12">
    <location>
        <begin position="821"/>
        <end position="830"/>
    </location>
</feature>
<keyword evidence="7 13" id="KW-0418">Kinase</keyword>
<dbReference type="Pfam" id="PF00069">
    <property type="entry name" value="Pkinase"/>
    <property type="match status" value="1"/>
</dbReference>
<organism evidence="13 14">
    <name type="scientific">Paramuricea clavata</name>
    <name type="common">Red gorgonian</name>
    <name type="synonym">Violescent sea-whip</name>
    <dbReference type="NCBI Taxonomy" id="317549"/>
    <lineage>
        <taxon>Eukaryota</taxon>
        <taxon>Metazoa</taxon>
        <taxon>Cnidaria</taxon>
        <taxon>Anthozoa</taxon>
        <taxon>Octocorallia</taxon>
        <taxon>Malacalcyonacea</taxon>
        <taxon>Plexauridae</taxon>
        <taxon>Paramuricea</taxon>
    </lineage>
</organism>
<feature type="compositionally biased region" description="Basic and acidic residues" evidence="12">
    <location>
        <begin position="637"/>
        <end position="653"/>
    </location>
</feature>
<dbReference type="PRINTS" id="PR00449">
    <property type="entry name" value="RASTRNSFRMNG"/>
</dbReference>
<feature type="region of interest" description="Disordered" evidence="12">
    <location>
        <begin position="2141"/>
        <end position="2179"/>
    </location>
</feature>
<dbReference type="SUPFAM" id="SSF56112">
    <property type="entry name" value="Protein kinase-like (PK-like)"/>
    <property type="match status" value="1"/>
</dbReference>
<evidence type="ECO:0000256" key="3">
    <source>
        <dbReference type="ARBA" id="ARBA00022614"/>
    </source>
</evidence>
<dbReference type="SMART" id="SM00220">
    <property type="entry name" value="S_TKc"/>
    <property type="match status" value="1"/>
</dbReference>
<feature type="compositionally biased region" description="Polar residues" evidence="12">
    <location>
        <begin position="1089"/>
        <end position="1101"/>
    </location>
</feature>
<evidence type="ECO:0000256" key="9">
    <source>
        <dbReference type="ARBA" id="ARBA00023134"/>
    </source>
</evidence>
<evidence type="ECO:0000256" key="10">
    <source>
        <dbReference type="ARBA" id="ARBA00047899"/>
    </source>
</evidence>
<feature type="compositionally biased region" description="Basic and acidic residues" evidence="12">
    <location>
        <begin position="704"/>
        <end position="723"/>
    </location>
</feature>
<dbReference type="GO" id="GO:0005737">
    <property type="term" value="C:cytoplasm"/>
    <property type="evidence" value="ECO:0007669"/>
    <property type="project" value="UniProtKB-ARBA"/>
</dbReference>
<dbReference type="Gene3D" id="3.80.10.10">
    <property type="entry name" value="Ribonuclease Inhibitor"/>
    <property type="match status" value="1"/>
</dbReference>
<evidence type="ECO:0000256" key="4">
    <source>
        <dbReference type="ARBA" id="ARBA00022679"/>
    </source>
</evidence>
<feature type="compositionally biased region" description="Low complexity" evidence="12">
    <location>
        <begin position="1303"/>
        <end position="1315"/>
    </location>
</feature>
<feature type="compositionally biased region" description="Low complexity" evidence="12">
    <location>
        <begin position="620"/>
        <end position="636"/>
    </location>
</feature>
<dbReference type="Gene3D" id="2.130.10.10">
    <property type="entry name" value="YVTN repeat-like/Quinoprotein amine dehydrogenase"/>
    <property type="match status" value="1"/>
</dbReference>
<keyword evidence="8" id="KW-0067">ATP-binding</keyword>
<keyword evidence="2" id="KW-0723">Serine/threonine-protein kinase</keyword>
<dbReference type="PROSITE" id="PS50011">
    <property type="entry name" value="PROTEIN_KINASE_DOM"/>
    <property type="match status" value="1"/>
</dbReference>
<comment type="catalytic activity">
    <reaction evidence="10">
        <text>L-threonyl-[protein] + ATP = O-phospho-L-threonyl-[protein] + ADP + H(+)</text>
        <dbReference type="Rhea" id="RHEA:46608"/>
        <dbReference type="Rhea" id="RHEA-COMP:11060"/>
        <dbReference type="Rhea" id="RHEA-COMP:11605"/>
        <dbReference type="ChEBI" id="CHEBI:15378"/>
        <dbReference type="ChEBI" id="CHEBI:30013"/>
        <dbReference type="ChEBI" id="CHEBI:30616"/>
        <dbReference type="ChEBI" id="CHEBI:61977"/>
        <dbReference type="ChEBI" id="CHEBI:456216"/>
        <dbReference type="EC" id="2.7.11.1"/>
    </reaction>
</comment>
<comment type="caution">
    <text evidence="13">The sequence shown here is derived from an EMBL/GenBank/DDBJ whole genome shotgun (WGS) entry which is preliminary data.</text>
</comment>
<dbReference type="Gene3D" id="3.30.70.1390">
    <property type="entry name" value="ROC domain from the Parkinson's disease-associated leucine-rich repeat kinase 2"/>
    <property type="match status" value="1"/>
</dbReference>
<dbReference type="OrthoDB" id="6021737at2759"/>
<feature type="region of interest" description="Disordered" evidence="12">
    <location>
        <begin position="784"/>
        <end position="901"/>
    </location>
</feature>
<dbReference type="InterPro" id="IPR057263">
    <property type="entry name" value="COR-B"/>
</dbReference>
<dbReference type="EC" id="2.7.11.1" evidence="1"/>
<feature type="compositionally biased region" description="Polar residues" evidence="12">
    <location>
        <begin position="1141"/>
        <end position="1156"/>
    </location>
</feature>
<reference evidence="13" key="1">
    <citation type="submission" date="2020-04" db="EMBL/GenBank/DDBJ databases">
        <authorList>
            <person name="Alioto T."/>
            <person name="Alioto T."/>
            <person name="Gomez Garrido J."/>
        </authorList>
    </citation>
    <scope>NUCLEOTIDE SEQUENCE</scope>
    <source>
        <strain evidence="13">A484AB</strain>
    </source>
</reference>
<dbReference type="PANTHER" id="PTHR45756">
    <property type="entry name" value="PALMITOYLTRANSFERASE"/>
    <property type="match status" value="1"/>
</dbReference>
<evidence type="ECO:0000313" key="14">
    <source>
        <dbReference type="Proteomes" id="UP001152795"/>
    </source>
</evidence>
<feature type="compositionally biased region" description="Polar residues" evidence="12">
    <location>
        <begin position="1047"/>
        <end position="1072"/>
    </location>
</feature>
<dbReference type="Pfam" id="PF25497">
    <property type="entry name" value="COR-B"/>
    <property type="match status" value="1"/>
</dbReference>
<feature type="region of interest" description="Disordered" evidence="12">
    <location>
        <begin position="611"/>
        <end position="752"/>
    </location>
</feature>
<dbReference type="InterPro" id="IPR003591">
    <property type="entry name" value="Leu-rich_rpt_typical-subtyp"/>
</dbReference>
<dbReference type="Gene3D" id="1.10.510.10">
    <property type="entry name" value="Transferase(Phosphotransferase) domain 1"/>
    <property type="match status" value="1"/>
</dbReference>
<keyword evidence="4" id="KW-0808">Transferase</keyword>
<dbReference type="GO" id="GO:0005524">
    <property type="term" value="F:ATP binding"/>
    <property type="evidence" value="ECO:0007669"/>
    <property type="project" value="UniProtKB-UniRule"/>
</dbReference>
<evidence type="ECO:0000313" key="13">
    <source>
        <dbReference type="EMBL" id="CAB3979284.1"/>
    </source>
</evidence>
<dbReference type="InterPro" id="IPR032171">
    <property type="entry name" value="COR-A"/>
</dbReference>
<name>A0A7D9H9T0_PARCT</name>
<feature type="compositionally biased region" description="Polar residues" evidence="12">
    <location>
        <begin position="1249"/>
        <end position="1258"/>
    </location>
</feature>
<sequence length="2208" mass="245933">MVVSLNLSKNKLKVVPIELFSMISLRDLNLSGNAIAELPEISQWRPVLKTLNVSDNNLSSLPDGIGRSYMETLNLSRNHFTRVPLAVCEIISLRDLDLSDNREINHLPDEMGKLRNLSHISLRNLDQITDPPEQVRQNAEDLVRILRRKLRNCEPYYTMKLMLVGKGGHGKTTLVHRLKDDFTLTKTISHKVGTICVEISDLSVKRGPFYREYTFKVWDFGGQEDYYTTHQCFLSTMSLYLLVWRLIDGEEGVAGLIPWLDNIAVRSPGSTVIIVGTHLDCISPEKYGSDYVSRLKHMVNELVQKPRYQDRVIIPPHGIRALSCAFGGSRAEVNSLRLLIYDTAANLKKVRTSTLVMGELIPSSFISLIARIEERRTEMQEKHELPIIRKEEFDAMVKENSLHCKKDIQELMDVRDATIFLRERGVIMHFDDPNEGLSDLYFIDPRWLCALMARVITIRGHADLVKDGILEIQETKILFHSEDLPFDFYDQYVRLLVRFQIVYLLDASRILVPSKLPEKEPEVVTKLQLPYAPVRRVYKIDYQRIHGFWPRFMSRFFYYVKEMIAVDATRYQKAEDSEHGFFGHFCHSCLRVDGTSTRKFSCFMDGTEWETCGKSEGSRRTSGGSNGSSASGTSTETKNDPARKDPTREDPTRNDPSSKGTPSKNPSKKDPLRKDPSRKDPSRKDSSKKGSARKESSKKKKPSKKESTRKGPPEKVPSSRREPSTSNYSPSQGNAFSGGPAMFSGSLGGSDDFQALLLDPCVKIFSDDELQDDTDGDRIVINHFDTAMDNNRRTDSFSDHKKESVKRRRGIGDLRIPSFDGTLSDSSGNRSRNETSRNDRKDDDGSTRRKIGRGLNEDSPNTGEVVPETTEDFLKESKDIPKMTEDFPSSSENVPNLTDNVPNLTEDVPVENGVIATEGEQNPTGNENQPKYIVESSTSDRVHSDEILAADEVSIIIDDDSVDNIEDISEASKSEETTGAIKIPTVGSVESGDDNTSYLSCSDVCSLSSWRETKGLPSLTTVSSFLEDESFSENMNERVVDNNAQIGTTSVSSNDSHTSNTSQDFSTSSPPRSASREQTVEGEMDSRNFMAQNGSMTSSIRSGEPTDTDCEAFSESISSISTTNSNEHFKTVDNFPKEYSDTQFEPSSSLDNQTVLDTKGKHGQTEVDEDQLPQVKSNIPPNTDSTVVLNGFPWKEDFQNNKTSADETDIYNSKSELNCSKDCQNDINGNCYNVGFTTDDVFTAGDIQANPSKVNNSPAYDDVTDSGHWFQPTESVGKQSESIGEQLEGIGEQSKSAGGQSGNGVDQSGSVGGQSENVGGQSENVGGQSENVGEQPENVGEQPDGIDPEPETGATKSESVETQKCTLCKENVAVDQLVTFPLDVAELIELKVLHCWRSGVCFAHPDAFIVVAYRPLSDSVVVEIAVSPNPLGRRLMTFVVDHLDILIKEWYPGLLTSYGAEKTVQKFIPCRSCEKDGNPRPHIFTFDSCVTQYSMGNFVKCPEHEVSIQDIAPDVVLHDIDADLLLQEDDVEYERSDANMLGKGAFGKVYRGRCRGKNAAIKEYSSPTCEEDAMNKYCEVRNEVNILRRSEQHPYLVNLIGVCLRPFRLVLELAMEGSLAKTLFNPQFQIERVVMYRMLYQVAEALNFLHTLRITYRDLKPQNVLVMSYEEHHDINIKLTDFGTAAFRFNEGLIDLVGTPGYHAPEMLKEFCKKTGYNEKVDIFALGMLVYGFISRRHPFFCVNSSAEVNNMVATGRRPEYDDVIPARIGLAGLTWLMDSCLAYEPNSRHSSSTVAEQLRSTSFQLFLGVIALPCPQSVRHVCLVQSTMELWVAVDDKTTTTVFVYDLQSWCLKKTFTINRLSTNEPVLCLQVNCMHVTATEVLIGLRGDLDVVAIYEAESYKLKAKITLGEPVFCLSSNESYIFLGMSSGVCLVTSRTKTILSMEISHSEAVTCVAAVGNEYLWFTAGKCIQIFQAEENEKAPVYELNSVRFSASSAPFSQIVLHESDIWCVSKGDSIVTAWNINTRQKTIEINCKSFFSPSDCDLLESAVTCVLPVLGTVWIGTGGGKLLIADVASGELITSLKLFDDHVRTLTLVPGPGPCGTEKFYVAVSGRKVQETALSREGRGKHVCRLNNDVIKPAPGMQTTPARNAERASRVSRSPFGRTKSPQPETTDSLDSAVNYARGSVLMFFEALPAEVLRRMESK</sequence>
<dbReference type="SUPFAM" id="SSF52540">
    <property type="entry name" value="P-loop containing nucleoside triphosphate hydrolases"/>
    <property type="match status" value="1"/>
</dbReference>
<feature type="compositionally biased region" description="Basic and acidic residues" evidence="12">
    <location>
        <begin position="667"/>
        <end position="695"/>
    </location>
</feature>
<dbReference type="GO" id="GO:0005525">
    <property type="term" value="F:GTP binding"/>
    <property type="evidence" value="ECO:0007669"/>
    <property type="project" value="UniProtKB-KW"/>
</dbReference>
<feature type="region of interest" description="Disordered" evidence="12">
    <location>
        <begin position="1249"/>
        <end position="1358"/>
    </location>
</feature>
<evidence type="ECO:0000256" key="12">
    <source>
        <dbReference type="SAM" id="MobiDB-lite"/>
    </source>
</evidence>
<feature type="compositionally biased region" description="Polar residues" evidence="12">
    <location>
        <begin position="1316"/>
        <end position="1332"/>
    </location>
</feature>
<dbReference type="InterPro" id="IPR056602">
    <property type="entry name" value="Beta-prop_LRRK2"/>
</dbReference>
<dbReference type="Pfam" id="PF16095">
    <property type="entry name" value="COR-A"/>
    <property type="match status" value="1"/>
</dbReference>